<sequence>MGDRAQGTGNPVIEKLSDLENVASVLVSKLGRAANAWVIEAPSFAGPFAVYKGFLSSITSSGEPNVYDPYGFPSATSTTSILANCIQQVKEKISHESQSKVSQDIQTSRIPTEKTYPQTVVLGFSKGGVVINQLLTELAHSKIHDKKLRNQSVEDHNLDFQHSLRGKMIDISYISKQEKLNMEGCERQHETNPLLPPTPQKFLESIGEFHYVDVGLNSCGAYQTNPHVIEGIGRAAASRRTGLRILLHGTPRQWADRNRPWIASEKNKLLELLQDETRKHKENKLQISEQLYFADRSPSLQMHFEIIENL</sequence>
<keyword evidence="1" id="KW-0175">Coiled coil</keyword>
<evidence type="ECO:0000256" key="1">
    <source>
        <dbReference type="SAM" id="Coils"/>
    </source>
</evidence>
<evidence type="ECO:0000313" key="3">
    <source>
        <dbReference type="Proteomes" id="UP000824469"/>
    </source>
</evidence>
<dbReference type="PANTHER" id="PTHR31296:SF1">
    <property type="entry name" value="MITOCHONDRIAL PROTEIN C2ORF69"/>
    <property type="match status" value="1"/>
</dbReference>
<dbReference type="InterPro" id="IPR018881">
    <property type="entry name" value="C2orf69_mit"/>
</dbReference>
<accession>A0AA38CNZ0</accession>
<organism evidence="2 3">
    <name type="scientific">Taxus chinensis</name>
    <name type="common">Chinese yew</name>
    <name type="synonym">Taxus wallichiana var. chinensis</name>
    <dbReference type="NCBI Taxonomy" id="29808"/>
    <lineage>
        <taxon>Eukaryota</taxon>
        <taxon>Viridiplantae</taxon>
        <taxon>Streptophyta</taxon>
        <taxon>Embryophyta</taxon>
        <taxon>Tracheophyta</taxon>
        <taxon>Spermatophyta</taxon>
        <taxon>Pinopsida</taxon>
        <taxon>Pinidae</taxon>
        <taxon>Conifers II</taxon>
        <taxon>Cupressales</taxon>
        <taxon>Taxaceae</taxon>
        <taxon>Taxus</taxon>
    </lineage>
</organism>
<feature type="coiled-coil region" evidence="1">
    <location>
        <begin position="263"/>
        <end position="290"/>
    </location>
</feature>
<dbReference type="EMBL" id="JAHRHJ020000009">
    <property type="protein sequence ID" value="KAH9300289.1"/>
    <property type="molecule type" value="Genomic_DNA"/>
</dbReference>
<dbReference type="OMA" id="ILANCIQ"/>
<dbReference type="AlphaFoldDB" id="A0AA38CNZ0"/>
<name>A0AA38CNZ0_TAXCH</name>
<comment type="caution">
    <text evidence="2">The sequence shown here is derived from an EMBL/GenBank/DDBJ whole genome shotgun (WGS) entry which is preliminary data.</text>
</comment>
<evidence type="ECO:0000313" key="2">
    <source>
        <dbReference type="EMBL" id="KAH9300289.1"/>
    </source>
</evidence>
<reference evidence="2 3" key="1">
    <citation type="journal article" date="2021" name="Nat. Plants">
        <title>The Taxus genome provides insights into paclitaxel biosynthesis.</title>
        <authorList>
            <person name="Xiong X."/>
            <person name="Gou J."/>
            <person name="Liao Q."/>
            <person name="Li Y."/>
            <person name="Zhou Q."/>
            <person name="Bi G."/>
            <person name="Li C."/>
            <person name="Du R."/>
            <person name="Wang X."/>
            <person name="Sun T."/>
            <person name="Guo L."/>
            <person name="Liang H."/>
            <person name="Lu P."/>
            <person name="Wu Y."/>
            <person name="Zhang Z."/>
            <person name="Ro D.K."/>
            <person name="Shang Y."/>
            <person name="Huang S."/>
            <person name="Yan J."/>
        </authorList>
    </citation>
    <scope>NUCLEOTIDE SEQUENCE [LARGE SCALE GENOMIC DNA]</scope>
    <source>
        <strain evidence="2">Ta-2019</strain>
    </source>
</reference>
<keyword evidence="3" id="KW-1185">Reference proteome</keyword>
<dbReference type="GO" id="GO:0005739">
    <property type="term" value="C:mitochondrion"/>
    <property type="evidence" value="ECO:0007669"/>
    <property type="project" value="TreeGrafter"/>
</dbReference>
<feature type="non-terminal residue" evidence="2">
    <location>
        <position position="310"/>
    </location>
</feature>
<dbReference type="PANTHER" id="PTHR31296">
    <property type="entry name" value="UPF0565 PROTEIN C2ORF69"/>
    <property type="match status" value="1"/>
</dbReference>
<dbReference type="Proteomes" id="UP000824469">
    <property type="component" value="Unassembled WGS sequence"/>
</dbReference>
<gene>
    <name evidence="2" type="ORF">KI387_011872</name>
</gene>
<protein>
    <submittedName>
        <fullName evidence="2">Uncharacterized protein</fullName>
    </submittedName>
</protein>
<proteinExistence type="predicted"/>